<comment type="caution">
    <text evidence="1">The sequence shown here is derived from an EMBL/GenBank/DDBJ whole genome shotgun (WGS) entry which is preliminary data.</text>
</comment>
<dbReference type="EMBL" id="ASHM01069303">
    <property type="protein sequence ID" value="PNX54833.1"/>
    <property type="molecule type" value="Genomic_DNA"/>
</dbReference>
<name>A0A2K3JLC5_TRIPR</name>
<reference evidence="1 2" key="2">
    <citation type="journal article" date="2017" name="Front. Plant Sci.">
        <title>Gene Classification and Mining of Molecular Markers Useful in Red Clover (Trifolium pratense) Breeding.</title>
        <authorList>
            <person name="Istvanek J."/>
            <person name="Dluhosova J."/>
            <person name="Dluhos P."/>
            <person name="Patkova L."/>
            <person name="Nedelnik J."/>
            <person name="Repkova J."/>
        </authorList>
    </citation>
    <scope>NUCLEOTIDE SEQUENCE [LARGE SCALE GENOMIC DNA]</scope>
    <source>
        <strain evidence="2">cv. Tatra</strain>
        <tissue evidence="1">Young leaves</tissue>
    </source>
</reference>
<accession>A0A2K3JLC5</accession>
<gene>
    <name evidence="1" type="ORF">L195_g048455</name>
</gene>
<dbReference type="Proteomes" id="UP000236291">
    <property type="component" value="Unassembled WGS sequence"/>
</dbReference>
<organism evidence="1 2">
    <name type="scientific">Trifolium pratense</name>
    <name type="common">Red clover</name>
    <dbReference type="NCBI Taxonomy" id="57577"/>
    <lineage>
        <taxon>Eukaryota</taxon>
        <taxon>Viridiplantae</taxon>
        <taxon>Streptophyta</taxon>
        <taxon>Embryophyta</taxon>
        <taxon>Tracheophyta</taxon>
        <taxon>Spermatophyta</taxon>
        <taxon>Magnoliopsida</taxon>
        <taxon>eudicotyledons</taxon>
        <taxon>Gunneridae</taxon>
        <taxon>Pentapetalae</taxon>
        <taxon>rosids</taxon>
        <taxon>fabids</taxon>
        <taxon>Fabales</taxon>
        <taxon>Fabaceae</taxon>
        <taxon>Papilionoideae</taxon>
        <taxon>50 kb inversion clade</taxon>
        <taxon>NPAAA clade</taxon>
        <taxon>Hologalegina</taxon>
        <taxon>IRL clade</taxon>
        <taxon>Trifolieae</taxon>
        <taxon>Trifolium</taxon>
    </lineage>
</organism>
<evidence type="ECO:0000313" key="1">
    <source>
        <dbReference type="EMBL" id="PNX54833.1"/>
    </source>
</evidence>
<dbReference type="AlphaFoldDB" id="A0A2K3JLC5"/>
<sequence length="140" mass="16098">MLHQRTNIYFGAYVEGVFLSGEGYMKGVSLVHWNVHFVITIKRMIGISASPFYFYNAKDVILEICRGEDSDTAGLFAVLLWELWNTVYEITRRKREGVWGSKRNSCGVNGRLCRTYSMTEHNRYSSYSGKNRMMVGTKAT</sequence>
<evidence type="ECO:0000313" key="2">
    <source>
        <dbReference type="Proteomes" id="UP000236291"/>
    </source>
</evidence>
<reference evidence="1 2" key="1">
    <citation type="journal article" date="2014" name="Am. J. Bot.">
        <title>Genome assembly and annotation for red clover (Trifolium pratense; Fabaceae).</title>
        <authorList>
            <person name="Istvanek J."/>
            <person name="Jaros M."/>
            <person name="Krenek A."/>
            <person name="Repkova J."/>
        </authorList>
    </citation>
    <scope>NUCLEOTIDE SEQUENCE [LARGE SCALE GENOMIC DNA]</scope>
    <source>
        <strain evidence="2">cv. Tatra</strain>
        <tissue evidence="1">Young leaves</tissue>
    </source>
</reference>
<protein>
    <submittedName>
        <fullName evidence="1">Uncharacterized protein</fullName>
    </submittedName>
</protein>
<proteinExistence type="predicted"/>